<evidence type="ECO:0000256" key="2">
    <source>
        <dbReference type="ARBA" id="ARBA00022729"/>
    </source>
</evidence>
<keyword evidence="7" id="KW-0472">Membrane</keyword>
<evidence type="ECO:0000313" key="10">
    <source>
        <dbReference type="Proteomes" id="UP000230731"/>
    </source>
</evidence>
<dbReference type="Gene3D" id="3.40.30.10">
    <property type="entry name" value="Glutaredoxin"/>
    <property type="match status" value="1"/>
</dbReference>
<evidence type="ECO:0000256" key="6">
    <source>
        <dbReference type="SAM" id="MobiDB-lite"/>
    </source>
</evidence>
<evidence type="ECO:0000259" key="8">
    <source>
        <dbReference type="PROSITE" id="PS51352"/>
    </source>
</evidence>
<protein>
    <recommendedName>
        <fullName evidence="8">Thioredoxin domain-containing protein</fullName>
    </recommendedName>
</protein>
<gene>
    <name evidence="9" type="ORF">COT71_03615</name>
</gene>
<sequence length="253" mass="26166">MSDTSSSTNETKSSSTGTSTMSVPAAIVVAGGLIAAAVYFGGASAPAPVVPAVPDQAGSAAAGGGSAAQEEAVGEYRPITEGDHIRGAADAKVTILEYSDLECPFCKQFHPVLQQAAEEYPDDVKWVYRHFPLAQLHPKAPHEAEAAECAGEQGKFWEFIDRVFAVTPGNNGLDPAQLPVIAKDIGVANIPQFETCLTSGKYANAVQADAADATAAGGRGTPYTILLGADGQKVPLPGAVPYEQVKAQIEQLL</sequence>
<dbReference type="PANTHER" id="PTHR13887">
    <property type="entry name" value="GLUTATHIONE S-TRANSFERASE KAPPA"/>
    <property type="match status" value="1"/>
</dbReference>
<reference evidence="10" key="1">
    <citation type="submission" date="2017-09" db="EMBL/GenBank/DDBJ databases">
        <title>Depth-based differentiation of microbial function through sediment-hosted aquifers and enrichment of novel symbionts in the deep terrestrial subsurface.</title>
        <authorList>
            <person name="Probst A.J."/>
            <person name="Ladd B."/>
            <person name="Jarett J.K."/>
            <person name="Geller-Mcgrath D.E."/>
            <person name="Sieber C.M.K."/>
            <person name="Emerson J.B."/>
            <person name="Anantharaman K."/>
            <person name="Thomas B.C."/>
            <person name="Malmstrom R."/>
            <person name="Stieglmeier M."/>
            <person name="Klingl A."/>
            <person name="Woyke T."/>
            <person name="Ryan C.M."/>
            <person name="Banfield J.F."/>
        </authorList>
    </citation>
    <scope>NUCLEOTIDE SEQUENCE [LARGE SCALE GENOMIC DNA]</scope>
</reference>
<name>A0A2M6WYS1_9BACT</name>
<comment type="caution">
    <text evidence="9">The sequence shown here is derived from an EMBL/GenBank/DDBJ whole genome shotgun (WGS) entry which is preliminary data.</text>
</comment>
<keyword evidence="4" id="KW-1015">Disulfide bond</keyword>
<keyword evidence="3" id="KW-0560">Oxidoreductase</keyword>
<dbReference type="PANTHER" id="PTHR13887:SF14">
    <property type="entry name" value="DISULFIDE BOND FORMATION PROTEIN D"/>
    <property type="match status" value="1"/>
</dbReference>
<evidence type="ECO:0000256" key="1">
    <source>
        <dbReference type="ARBA" id="ARBA00005791"/>
    </source>
</evidence>
<feature type="region of interest" description="Disordered" evidence="6">
    <location>
        <begin position="1"/>
        <end position="20"/>
    </location>
</feature>
<dbReference type="InterPro" id="IPR012336">
    <property type="entry name" value="Thioredoxin-like_fold"/>
</dbReference>
<keyword evidence="2" id="KW-0732">Signal</keyword>
<evidence type="ECO:0000256" key="5">
    <source>
        <dbReference type="ARBA" id="ARBA00023284"/>
    </source>
</evidence>
<evidence type="ECO:0000256" key="3">
    <source>
        <dbReference type="ARBA" id="ARBA00023002"/>
    </source>
</evidence>
<keyword evidence="5" id="KW-0676">Redox-active center</keyword>
<dbReference type="AlphaFoldDB" id="A0A2M6WYS1"/>
<organism evidence="9 10">
    <name type="scientific">Candidatus Andersenbacteria bacterium CG10_big_fil_rev_8_21_14_0_10_54_11</name>
    <dbReference type="NCBI Taxonomy" id="1974485"/>
    <lineage>
        <taxon>Bacteria</taxon>
        <taxon>Candidatus Anderseniibacteriota</taxon>
    </lineage>
</organism>
<proteinExistence type="inferred from homology"/>
<comment type="similarity">
    <text evidence="1">Belongs to the thioredoxin family. DsbA subfamily.</text>
</comment>
<dbReference type="InterPro" id="IPR013766">
    <property type="entry name" value="Thioredoxin_domain"/>
</dbReference>
<feature type="transmembrane region" description="Helical" evidence="7">
    <location>
        <begin position="21"/>
        <end position="42"/>
    </location>
</feature>
<dbReference type="InterPro" id="IPR036249">
    <property type="entry name" value="Thioredoxin-like_sf"/>
</dbReference>
<evidence type="ECO:0000256" key="7">
    <source>
        <dbReference type="SAM" id="Phobius"/>
    </source>
</evidence>
<dbReference type="GO" id="GO:0016491">
    <property type="term" value="F:oxidoreductase activity"/>
    <property type="evidence" value="ECO:0007669"/>
    <property type="project" value="UniProtKB-KW"/>
</dbReference>
<dbReference type="EMBL" id="PEZP01000040">
    <property type="protein sequence ID" value="PIT97915.1"/>
    <property type="molecule type" value="Genomic_DNA"/>
</dbReference>
<keyword evidence="7" id="KW-0812">Transmembrane</keyword>
<dbReference type="Proteomes" id="UP000230731">
    <property type="component" value="Unassembled WGS sequence"/>
</dbReference>
<evidence type="ECO:0000313" key="9">
    <source>
        <dbReference type="EMBL" id="PIT97915.1"/>
    </source>
</evidence>
<feature type="domain" description="Thioredoxin" evidence="8">
    <location>
        <begin position="41"/>
        <end position="253"/>
    </location>
</feature>
<accession>A0A2M6WYS1</accession>
<keyword evidence="7" id="KW-1133">Transmembrane helix</keyword>
<dbReference type="PROSITE" id="PS51352">
    <property type="entry name" value="THIOREDOXIN_2"/>
    <property type="match status" value="1"/>
</dbReference>
<dbReference type="SUPFAM" id="SSF52833">
    <property type="entry name" value="Thioredoxin-like"/>
    <property type="match status" value="1"/>
</dbReference>
<evidence type="ECO:0000256" key="4">
    <source>
        <dbReference type="ARBA" id="ARBA00023157"/>
    </source>
</evidence>
<dbReference type="Pfam" id="PF13462">
    <property type="entry name" value="Thioredoxin_4"/>
    <property type="match status" value="1"/>
</dbReference>